<dbReference type="Pfam" id="PF00850">
    <property type="entry name" value="Hist_deacetyl"/>
    <property type="match status" value="1"/>
</dbReference>
<dbReference type="GO" id="GO:0005737">
    <property type="term" value="C:cytoplasm"/>
    <property type="evidence" value="ECO:0007669"/>
    <property type="project" value="TreeGrafter"/>
</dbReference>
<name>A0A6J7KUQ6_9ZZZZ</name>
<dbReference type="InterPro" id="IPR023801">
    <property type="entry name" value="His_deacetylse_dom"/>
</dbReference>
<dbReference type="SUPFAM" id="SSF52768">
    <property type="entry name" value="Arginase/deacetylase"/>
    <property type="match status" value="1"/>
</dbReference>
<evidence type="ECO:0000259" key="1">
    <source>
        <dbReference type="Pfam" id="PF00850"/>
    </source>
</evidence>
<feature type="domain" description="Histone deacetylase" evidence="1">
    <location>
        <begin position="2"/>
        <end position="64"/>
    </location>
</feature>
<dbReference type="GO" id="GO:0040029">
    <property type="term" value="P:epigenetic regulation of gene expression"/>
    <property type="evidence" value="ECO:0007669"/>
    <property type="project" value="TreeGrafter"/>
</dbReference>
<dbReference type="GO" id="GO:0004407">
    <property type="term" value="F:histone deacetylase activity"/>
    <property type="evidence" value="ECO:0007669"/>
    <property type="project" value="TreeGrafter"/>
</dbReference>
<dbReference type="GO" id="GO:0000118">
    <property type="term" value="C:histone deacetylase complex"/>
    <property type="evidence" value="ECO:0007669"/>
    <property type="project" value="TreeGrafter"/>
</dbReference>
<dbReference type="AlphaFoldDB" id="A0A6J7KUQ6"/>
<dbReference type="InterPro" id="IPR037138">
    <property type="entry name" value="His_deacetylse_dom_sf"/>
</dbReference>
<dbReference type="PANTHER" id="PTHR10625">
    <property type="entry name" value="HISTONE DEACETYLASE HDAC1-RELATED"/>
    <property type="match status" value="1"/>
</dbReference>
<reference evidence="2" key="1">
    <citation type="submission" date="2020-05" db="EMBL/GenBank/DDBJ databases">
        <authorList>
            <person name="Chiriac C."/>
            <person name="Salcher M."/>
            <person name="Ghai R."/>
            <person name="Kavagutti S V."/>
        </authorList>
    </citation>
    <scope>NUCLEOTIDE SEQUENCE</scope>
</reference>
<dbReference type="InterPro" id="IPR023696">
    <property type="entry name" value="Ureohydrolase_dom_sf"/>
</dbReference>
<dbReference type="Gene3D" id="3.40.800.20">
    <property type="entry name" value="Histone deacetylase domain"/>
    <property type="match status" value="1"/>
</dbReference>
<accession>A0A6J7KUQ6</accession>
<dbReference type="PANTHER" id="PTHR10625:SF31">
    <property type="entry name" value="HISTONE DEACETYLASE DOMAIN-CONTAINING PROTEIN"/>
    <property type="match status" value="1"/>
</dbReference>
<evidence type="ECO:0000313" key="2">
    <source>
        <dbReference type="EMBL" id="CAB4958232.1"/>
    </source>
</evidence>
<protein>
    <submittedName>
        <fullName evidence="2">Unannotated protein</fullName>
    </submittedName>
</protein>
<organism evidence="2">
    <name type="scientific">freshwater metagenome</name>
    <dbReference type="NCBI Taxonomy" id="449393"/>
    <lineage>
        <taxon>unclassified sequences</taxon>
        <taxon>metagenomes</taxon>
        <taxon>ecological metagenomes</taxon>
    </lineage>
</organism>
<proteinExistence type="predicted"/>
<gene>
    <name evidence="2" type="ORF">UFOPK3772_02020</name>
</gene>
<dbReference type="EMBL" id="CAFBNE010000067">
    <property type="protein sequence ID" value="CAB4958232.1"/>
    <property type="molecule type" value="Genomic_DNA"/>
</dbReference>
<sequence>MVPSGFDASCFDPLGRMSVTASGYRAMTRVLMDIAEEVCSGRIMMTHEGGYSPTYVPLCGVSVLSEMSGVDVDVVSEIYASFDTMPEHALMPWQADVVQAVRQEHGLI</sequence>